<dbReference type="Pfam" id="PF13641">
    <property type="entry name" value="Glyco_tranf_2_3"/>
    <property type="match status" value="1"/>
</dbReference>
<keyword evidence="2" id="KW-0328">Glycosyltransferase</keyword>
<evidence type="ECO:0000256" key="2">
    <source>
        <dbReference type="ARBA" id="ARBA00022676"/>
    </source>
</evidence>
<feature type="transmembrane region" description="Helical" evidence="4">
    <location>
        <begin position="6"/>
        <end position="32"/>
    </location>
</feature>
<dbReference type="SUPFAM" id="SSF53448">
    <property type="entry name" value="Nucleotide-diphospho-sugar transferases"/>
    <property type="match status" value="1"/>
</dbReference>
<organism evidence="5 6">
    <name type="scientific">Microscilla marina ATCC 23134</name>
    <dbReference type="NCBI Taxonomy" id="313606"/>
    <lineage>
        <taxon>Bacteria</taxon>
        <taxon>Pseudomonadati</taxon>
        <taxon>Bacteroidota</taxon>
        <taxon>Cytophagia</taxon>
        <taxon>Cytophagales</taxon>
        <taxon>Microscillaceae</taxon>
        <taxon>Microscilla</taxon>
    </lineage>
</organism>
<feature type="transmembrane region" description="Helical" evidence="4">
    <location>
        <begin position="332"/>
        <end position="349"/>
    </location>
</feature>
<dbReference type="eggNOG" id="COG1215">
    <property type="taxonomic scope" value="Bacteria"/>
</dbReference>
<name>A1ZS83_MICM2</name>
<keyword evidence="6" id="KW-1185">Reference proteome</keyword>
<evidence type="ECO:0008006" key="7">
    <source>
        <dbReference type="Google" id="ProtNLM"/>
    </source>
</evidence>
<dbReference type="InterPro" id="IPR029044">
    <property type="entry name" value="Nucleotide-diphossugar_trans"/>
</dbReference>
<dbReference type="EMBL" id="AAWS01000030">
    <property type="protein sequence ID" value="EAY26806.1"/>
    <property type="molecule type" value="Genomic_DNA"/>
</dbReference>
<dbReference type="PANTHER" id="PTHR43630:SF1">
    <property type="entry name" value="POLY-BETA-1,6-N-ACETYL-D-GLUCOSAMINE SYNTHASE"/>
    <property type="match status" value="1"/>
</dbReference>
<dbReference type="PANTHER" id="PTHR43630">
    <property type="entry name" value="POLY-BETA-1,6-N-ACETYL-D-GLUCOSAMINE SYNTHASE"/>
    <property type="match status" value="1"/>
</dbReference>
<keyword evidence="4" id="KW-1133">Transmembrane helix</keyword>
<dbReference type="GO" id="GO:0016757">
    <property type="term" value="F:glycosyltransferase activity"/>
    <property type="evidence" value="ECO:0007669"/>
    <property type="project" value="UniProtKB-KW"/>
</dbReference>
<evidence type="ECO:0000256" key="4">
    <source>
        <dbReference type="SAM" id="Phobius"/>
    </source>
</evidence>
<evidence type="ECO:0000256" key="3">
    <source>
        <dbReference type="ARBA" id="ARBA00022679"/>
    </source>
</evidence>
<dbReference type="Gene3D" id="3.90.550.10">
    <property type="entry name" value="Spore Coat Polysaccharide Biosynthesis Protein SpsA, Chain A"/>
    <property type="match status" value="1"/>
</dbReference>
<proteinExistence type="inferred from homology"/>
<protein>
    <recommendedName>
        <fullName evidence="7">Glycosyl transferase, group 2 family protein</fullName>
    </recommendedName>
</protein>
<accession>A1ZS83</accession>
<gene>
    <name evidence="5" type="ORF">M23134_00772</name>
</gene>
<dbReference type="RefSeq" id="WP_002700319.1">
    <property type="nucleotide sequence ID" value="NZ_AAWS01000030.1"/>
</dbReference>
<dbReference type="Proteomes" id="UP000004095">
    <property type="component" value="Unassembled WGS sequence"/>
</dbReference>
<keyword evidence="3" id="KW-0808">Transferase</keyword>
<dbReference type="AlphaFoldDB" id="A1ZS83"/>
<evidence type="ECO:0000313" key="5">
    <source>
        <dbReference type="EMBL" id="EAY26806.1"/>
    </source>
</evidence>
<keyword evidence="4" id="KW-0472">Membrane</keyword>
<sequence length="397" mass="45182">MWILTIFISFILGYLTLSVSYYGLFCVASLFFKTTKYTIEELEAVKKSSFVILLPAYKEDGVIVDTVQNVLKQNYPKELYTIAVLADQLQPETLEALHQLPVQVIEVKFEKSTKAKSLNFAFQHLKEHDIAVILDADNHIEADFLLKSNLAYVQGGHRIIQAHRTAKNQENDMAQLDAISEELNNSMFRTGHQVLGLPAALIGSGMVMDFNIYREHMQAIDAIGGFDKELELSLIKDKTLPHNKIYYLNDAMVYDEKVSDAKVFGRQRTRWISAQIKYGVKGAPSGLVQLLKGNFAYFDKVLQFWLPPRLLLLGGLGLLTCLSPLLGLPYFIYTAGLFASLILFLTLALPRKFRTYKTLYAFRKLPLTFFSMLKALFNFRKGFKSFLPTPHQHSQKK</sequence>
<comment type="similarity">
    <text evidence="1">Belongs to the glycosyltransferase 2 family.</text>
</comment>
<evidence type="ECO:0000313" key="6">
    <source>
        <dbReference type="Proteomes" id="UP000004095"/>
    </source>
</evidence>
<reference evidence="5 6" key="1">
    <citation type="submission" date="2007-01" db="EMBL/GenBank/DDBJ databases">
        <authorList>
            <person name="Haygood M."/>
            <person name="Podell S."/>
            <person name="Anderson C."/>
            <person name="Hopkinson B."/>
            <person name="Roe K."/>
            <person name="Barbeau K."/>
            <person name="Gaasterland T."/>
            <person name="Ferriera S."/>
            <person name="Johnson J."/>
            <person name="Kravitz S."/>
            <person name="Beeson K."/>
            <person name="Sutton G."/>
            <person name="Rogers Y.-H."/>
            <person name="Friedman R."/>
            <person name="Frazier M."/>
            <person name="Venter J.C."/>
        </authorList>
    </citation>
    <scope>NUCLEOTIDE SEQUENCE [LARGE SCALE GENOMIC DNA]</scope>
    <source>
        <strain evidence="5 6">ATCC 23134</strain>
    </source>
</reference>
<evidence type="ECO:0000256" key="1">
    <source>
        <dbReference type="ARBA" id="ARBA00006739"/>
    </source>
</evidence>
<comment type="caution">
    <text evidence="5">The sequence shown here is derived from an EMBL/GenBank/DDBJ whole genome shotgun (WGS) entry which is preliminary data.</text>
</comment>
<keyword evidence="4" id="KW-0812">Transmembrane</keyword>
<feature type="transmembrane region" description="Helical" evidence="4">
    <location>
        <begin position="310"/>
        <end position="326"/>
    </location>
</feature>